<gene>
    <name evidence="1" type="ORF">FHL15_004634</name>
</gene>
<name>A0A553I2Q4_9PEZI</name>
<dbReference type="EMBL" id="VFLP01000022">
    <property type="protein sequence ID" value="TRX94479.1"/>
    <property type="molecule type" value="Genomic_DNA"/>
</dbReference>
<evidence type="ECO:0000313" key="1">
    <source>
        <dbReference type="EMBL" id="TRX94479.1"/>
    </source>
</evidence>
<keyword evidence="2" id="KW-1185">Reference proteome</keyword>
<comment type="caution">
    <text evidence="1">The sequence shown here is derived from an EMBL/GenBank/DDBJ whole genome shotgun (WGS) entry which is preliminary data.</text>
</comment>
<dbReference type="Proteomes" id="UP000319160">
    <property type="component" value="Unassembled WGS sequence"/>
</dbReference>
<dbReference type="OrthoDB" id="3231000at2759"/>
<dbReference type="AlphaFoldDB" id="A0A553I2Q4"/>
<sequence length="223" mass="26586">MIPIRTLRRARTNSVQWEFKKHWRSAHYHTGDIYQDDSQEGQRKEWDIKVWVVAAAYTFRARRTNDIQRQHLERMLALIFDTLKSISSEWSHLRLLADFMEVGTNPLRWRNFYGDDKNNTYTYPDDPNYRSYLSDGSVKFLGNCTTPEQLGDALEKFSKPEKGEEPAGTHVKLKLSVVEDLSHEVIERLGYRFDTDPDFFRSHIHDYAWYNIRDLTRIRQTYT</sequence>
<proteinExistence type="predicted"/>
<dbReference type="STRING" id="2512241.A0A553I2Q4"/>
<accession>A0A553I2Q4</accession>
<organism evidence="1 2">
    <name type="scientific">Xylaria flabelliformis</name>
    <dbReference type="NCBI Taxonomy" id="2512241"/>
    <lineage>
        <taxon>Eukaryota</taxon>
        <taxon>Fungi</taxon>
        <taxon>Dikarya</taxon>
        <taxon>Ascomycota</taxon>
        <taxon>Pezizomycotina</taxon>
        <taxon>Sordariomycetes</taxon>
        <taxon>Xylariomycetidae</taxon>
        <taxon>Xylariales</taxon>
        <taxon>Xylariaceae</taxon>
        <taxon>Xylaria</taxon>
    </lineage>
</organism>
<evidence type="ECO:0000313" key="2">
    <source>
        <dbReference type="Proteomes" id="UP000319160"/>
    </source>
</evidence>
<reference evidence="2" key="1">
    <citation type="submission" date="2019-06" db="EMBL/GenBank/DDBJ databases">
        <title>Draft genome sequence of the griseofulvin-producing fungus Xylaria cubensis strain G536.</title>
        <authorList>
            <person name="Mead M.E."/>
            <person name="Raja H.A."/>
            <person name="Steenwyk J.L."/>
            <person name="Knowles S.L."/>
            <person name="Oberlies N.H."/>
            <person name="Rokas A."/>
        </authorList>
    </citation>
    <scope>NUCLEOTIDE SEQUENCE [LARGE SCALE GENOMIC DNA]</scope>
    <source>
        <strain evidence="2">G536</strain>
    </source>
</reference>
<protein>
    <submittedName>
        <fullName evidence="1">Uncharacterized protein</fullName>
    </submittedName>
</protein>